<keyword evidence="1" id="KW-0812">Transmembrane</keyword>
<proteinExistence type="inferred from homology"/>
<gene>
    <name evidence="4" type="ORF">HNQ61_001608</name>
</gene>
<comment type="subcellular location">
    <subcellularLocation>
        <location evidence="1">Cell outer membrane</location>
        <topology evidence="1">Multi-pass membrane protein</topology>
    </subcellularLocation>
</comment>
<feature type="domain" description="TonB-dependent receptor plug" evidence="3">
    <location>
        <begin position="142"/>
        <end position="236"/>
    </location>
</feature>
<dbReference type="Pfam" id="PF07715">
    <property type="entry name" value="Plug"/>
    <property type="match status" value="1"/>
</dbReference>
<evidence type="ECO:0000313" key="5">
    <source>
        <dbReference type="Proteomes" id="UP000582837"/>
    </source>
</evidence>
<evidence type="ECO:0000313" key="4">
    <source>
        <dbReference type="EMBL" id="MBB6069991.1"/>
    </source>
</evidence>
<keyword evidence="1" id="KW-0813">Transport</keyword>
<evidence type="ECO:0000256" key="2">
    <source>
        <dbReference type="SAM" id="SignalP"/>
    </source>
</evidence>
<accession>A0A841GMI0</accession>
<dbReference type="InterPro" id="IPR012910">
    <property type="entry name" value="Plug_dom"/>
</dbReference>
<evidence type="ECO:0000259" key="3">
    <source>
        <dbReference type="Pfam" id="PF07715"/>
    </source>
</evidence>
<dbReference type="EMBL" id="JACHIA010000003">
    <property type="protein sequence ID" value="MBB6069991.1"/>
    <property type="molecule type" value="Genomic_DNA"/>
</dbReference>
<keyword evidence="1" id="KW-0998">Cell outer membrane</keyword>
<dbReference type="InterPro" id="IPR037066">
    <property type="entry name" value="Plug_dom_sf"/>
</dbReference>
<dbReference type="GO" id="GO:0030246">
    <property type="term" value="F:carbohydrate binding"/>
    <property type="evidence" value="ECO:0007669"/>
    <property type="project" value="InterPro"/>
</dbReference>
<comment type="similarity">
    <text evidence="1">Belongs to the TonB-dependent receptor family.</text>
</comment>
<keyword evidence="1" id="KW-0472">Membrane</keyword>
<dbReference type="Gene3D" id="2.60.40.1120">
    <property type="entry name" value="Carboxypeptidase-like, regulatory domain"/>
    <property type="match status" value="1"/>
</dbReference>
<dbReference type="InterPro" id="IPR039426">
    <property type="entry name" value="TonB-dep_rcpt-like"/>
</dbReference>
<comment type="caution">
    <text evidence="4">The sequence shown here is derived from an EMBL/GenBank/DDBJ whole genome shotgun (WGS) entry which is preliminary data.</text>
</comment>
<keyword evidence="5" id="KW-1185">Reference proteome</keyword>
<dbReference type="GO" id="GO:0009279">
    <property type="term" value="C:cell outer membrane"/>
    <property type="evidence" value="ECO:0007669"/>
    <property type="project" value="UniProtKB-SubCell"/>
</dbReference>
<protein>
    <recommendedName>
        <fullName evidence="3">TonB-dependent receptor plug domain-containing protein</fullName>
    </recommendedName>
</protein>
<dbReference type="InterPro" id="IPR013784">
    <property type="entry name" value="Carb-bd-like_fold"/>
</dbReference>
<dbReference type="AlphaFoldDB" id="A0A841GMI0"/>
<dbReference type="RefSeq" id="WP_170039658.1">
    <property type="nucleotide sequence ID" value="NZ_JABDTL010000002.1"/>
</dbReference>
<dbReference type="SUPFAM" id="SSF49452">
    <property type="entry name" value="Starch-binding domain-like"/>
    <property type="match status" value="1"/>
</dbReference>
<keyword evidence="1" id="KW-1134">Transmembrane beta strand</keyword>
<keyword evidence="2" id="KW-0732">Signal</keyword>
<feature type="signal peptide" evidence="2">
    <location>
        <begin position="1"/>
        <end position="20"/>
    </location>
</feature>
<dbReference type="Pfam" id="PF13620">
    <property type="entry name" value="CarboxypepD_reg"/>
    <property type="match status" value="1"/>
</dbReference>
<organism evidence="4 5">
    <name type="scientific">Longimicrobium terrae</name>
    <dbReference type="NCBI Taxonomy" id="1639882"/>
    <lineage>
        <taxon>Bacteria</taxon>
        <taxon>Pseudomonadati</taxon>
        <taxon>Gemmatimonadota</taxon>
        <taxon>Longimicrobiia</taxon>
        <taxon>Longimicrobiales</taxon>
        <taxon>Longimicrobiaceae</taxon>
        <taxon>Longimicrobium</taxon>
    </lineage>
</organism>
<feature type="chain" id="PRO_5032859162" description="TonB-dependent receptor plug domain-containing protein" evidence="2">
    <location>
        <begin position="21"/>
        <end position="258"/>
    </location>
</feature>
<evidence type="ECO:0000256" key="1">
    <source>
        <dbReference type="PROSITE-ProRule" id="PRU01360"/>
    </source>
</evidence>
<name>A0A841GMI0_9BACT</name>
<dbReference type="SUPFAM" id="SSF56935">
    <property type="entry name" value="Porins"/>
    <property type="match status" value="1"/>
</dbReference>
<dbReference type="Proteomes" id="UP000582837">
    <property type="component" value="Unassembled WGS sequence"/>
</dbReference>
<sequence>MRPLLCLTAALLLAAAPSHAQTLVQGILLDAQSSAPIPEARITLSANRGRWQTSARTDSTGAFMFDDVAAGPYRVRASRIGYREVEGMIALVGDSAVDLEMRMSNASVVLAPVTVVSHVERKVSPILEGFYRRLQRGQGRFITREEIESRNPVRITDLLRTIPSLRTGPQRVGSSGPGLTTGASGGRCSVVIFVDGMQMDHSARVLGARGGPQPSVDDYVYPNEVEGVEIYRGESDTPAEFVTRWVQCGTVVIWTRRG</sequence>
<reference evidence="4 5" key="1">
    <citation type="submission" date="2020-08" db="EMBL/GenBank/DDBJ databases">
        <title>Genomic Encyclopedia of Type Strains, Phase IV (KMG-IV): sequencing the most valuable type-strain genomes for metagenomic binning, comparative biology and taxonomic classification.</title>
        <authorList>
            <person name="Goeker M."/>
        </authorList>
    </citation>
    <scope>NUCLEOTIDE SEQUENCE [LARGE SCALE GENOMIC DNA]</scope>
    <source>
        <strain evidence="4 5">DSM 29007</strain>
    </source>
</reference>
<dbReference type="Gene3D" id="2.170.130.10">
    <property type="entry name" value="TonB-dependent receptor, plug domain"/>
    <property type="match status" value="1"/>
</dbReference>
<dbReference type="PROSITE" id="PS52016">
    <property type="entry name" value="TONB_DEPENDENT_REC_3"/>
    <property type="match status" value="1"/>
</dbReference>